<keyword evidence="5" id="KW-0067">ATP-binding</keyword>
<dbReference type="PIRSF" id="PIRSF000535">
    <property type="entry name" value="1PFK/6PFK/LacC"/>
    <property type="match status" value="1"/>
</dbReference>
<dbReference type="SUPFAM" id="SSF53613">
    <property type="entry name" value="Ribokinase-like"/>
    <property type="match status" value="1"/>
</dbReference>
<evidence type="ECO:0000313" key="8">
    <source>
        <dbReference type="EMBL" id="GAA3958434.1"/>
    </source>
</evidence>
<comment type="caution">
    <text evidence="8">The sequence shown here is derived from an EMBL/GenBank/DDBJ whole genome shotgun (WGS) entry which is preliminary data.</text>
</comment>
<dbReference type="Gene3D" id="3.40.1190.20">
    <property type="match status" value="1"/>
</dbReference>
<dbReference type="RefSeq" id="WP_344805091.1">
    <property type="nucleotide sequence ID" value="NZ_BAABBO010000007.1"/>
</dbReference>
<keyword evidence="2 6" id="KW-0808">Transferase</keyword>
<dbReference type="InterPro" id="IPR011611">
    <property type="entry name" value="PfkB_dom"/>
</dbReference>
<dbReference type="EMBL" id="BAABBO010000007">
    <property type="protein sequence ID" value="GAA3958434.1"/>
    <property type="molecule type" value="Genomic_DNA"/>
</dbReference>
<evidence type="ECO:0000256" key="6">
    <source>
        <dbReference type="PIRNR" id="PIRNR000535"/>
    </source>
</evidence>
<name>A0ABP7P254_9GAMM</name>
<reference evidence="9" key="1">
    <citation type="journal article" date="2019" name="Int. J. Syst. Evol. Microbiol.">
        <title>The Global Catalogue of Microorganisms (GCM) 10K type strain sequencing project: providing services to taxonomists for standard genome sequencing and annotation.</title>
        <authorList>
            <consortium name="The Broad Institute Genomics Platform"/>
            <consortium name="The Broad Institute Genome Sequencing Center for Infectious Disease"/>
            <person name="Wu L."/>
            <person name="Ma J."/>
        </authorList>
    </citation>
    <scope>NUCLEOTIDE SEQUENCE [LARGE SCALE GENOMIC DNA]</scope>
    <source>
        <strain evidence="9">JCM 17555</strain>
    </source>
</reference>
<keyword evidence="4" id="KW-0418">Kinase</keyword>
<evidence type="ECO:0000259" key="7">
    <source>
        <dbReference type="Pfam" id="PF00294"/>
    </source>
</evidence>
<evidence type="ECO:0000256" key="3">
    <source>
        <dbReference type="ARBA" id="ARBA00022741"/>
    </source>
</evidence>
<dbReference type="Pfam" id="PF00294">
    <property type="entry name" value="PfkB"/>
    <property type="match status" value="1"/>
</dbReference>
<keyword evidence="3" id="KW-0547">Nucleotide-binding</keyword>
<evidence type="ECO:0000256" key="4">
    <source>
        <dbReference type="ARBA" id="ARBA00022777"/>
    </source>
</evidence>
<protein>
    <recommendedName>
        <fullName evidence="6">Phosphofructokinase</fullName>
    </recommendedName>
</protein>
<evidence type="ECO:0000256" key="2">
    <source>
        <dbReference type="ARBA" id="ARBA00022679"/>
    </source>
</evidence>
<dbReference type="InterPro" id="IPR002173">
    <property type="entry name" value="Carboh/pur_kinase_PfkB_CS"/>
</dbReference>
<accession>A0ABP7P254</accession>
<evidence type="ECO:0000313" key="9">
    <source>
        <dbReference type="Proteomes" id="UP001501337"/>
    </source>
</evidence>
<dbReference type="Proteomes" id="UP001501337">
    <property type="component" value="Unassembled WGS sequence"/>
</dbReference>
<organism evidence="8 9">
    <name type="scientific">Allohahella marinimesophila</name>
    <dbReference type="NCBI Taxonomy" id="1054972"/>
    <lineage>
        <taxon>Bacteria</taxon>
        <taxon>Pseudomonadati</taxon>
        <taxon>Pseudomonadota</taxon>
        <taxon>Gammaproteobacteria</taxon>
        <taxon>Oceanospirillales</taxon>
        <taxon>Hahellaceae</taxon>
        <taxon>Allohahella</taxon>
    </lineage>
</organism>
<dbReference type="InterPro" id="IPR017583">
    <property type="entry name" value="Tagatose/fructose_Pkinase"/>
</dbReference>
<dbReference type="CDD" id="cd01164">
    <property type="entry name" value="FruK_PfkB_like"/>
    <property type="match status" value="1"/>
</dbReference>
<proteinExistence type="inferred from homology"/>
<feature type="domain" description="Carbohydrate kinase PfkB" evidence="7">
    <location>
        <begin position="3"/>
        <end position="295"/>
    </location>
</feature>
<dbReference type="PANTHER" id="PTHR46566:SF2">
    <property type="entry name" value="ATP-DEPENDENT 6-PHOSPHOFRUCTOKINASE ISOZYME 2"/>
    <property type="match status" value="1"/>
</dbReference>
<dbReference type="PROSITE" id="PS00583">
    <property type="entry name" value="PFKB_KINASES_1"/>
    <property type="match status" value="1"/>
</dbReference>
<gene>
    <name evidence="8" type="ORF">GCM10022278_16050</name>
</gene>
<dbReference type="PANTHER" id="PTHR46566">
    <property type="entry name" value="1-PHOSPHOFRUCTOKINASE-RELATED"/>
    <property type="match status" value="1"/>
</dbReference>
<keyword evidence="9" id="KW-1185">Reference proteome</keyword>
<dbReference type="NCBIfam" id="TIGR03168">
    <property type="entry name" value="1-PFK"/>
    <property type="match status" value="1"/>
</dbReference>
<evidence type="ECO:0000256" key="1">
    <source>
        <dbReference type="ARBA" id="ARBA00010688"/>
    </source>
</evidence>
<evidence type="ECO:0000256" key="5">
    <source>
        <dbReference type="ARBA" id="ARBA00022840"/>
    </source>
</evidence>
<comment type="similarity">
    <text evidence="1 6">Belongs to the carbohydrate kinase PfkB family.</text>
</comment>
<sequence length="310" mass="32436">MAEILCIALNPTIDISCTAERVQPTHKIRTSSQVRSPGGGGVNVARVISRLGGEAELLYCSGGATGKLLDDSLQDLPFDLLPVQIDEPTRIAFMVAEQQSGFEYRFVPDGPSVNSEDLASIRSAVAGFSGRYIVASGSLPPGAPVDTYAVMAREACRKGQRLVLDTSGEALKHTLDHAAVYLAKPSLRELESYIGHSLNEAGARAAAMTLVERGAATYVAVSMGAQGAFLASADGVLRMSAPRVVVRSAVGAGDSFVAAMVTSFAAGHDVKAAFLRGMAAGAAAVMTEGTELCRPEDIDEIYQHLKPAPQ</sequence>
<dbReference type="InterPro" id="IPR029056">
    <property type="entry name" value="Ribokinase-like"/>
</dbReference>